<dbReference type="GO" id="GO:0005524">
    <property type="term" value="F:ATP binding"/>
    <property type="evidence" value="ECO:0007669"/>
    <property type="project" value="UniProtKB-KW"/>
</dbReference>
<accession>A0A3F3GZM4</accession>
<evidence type="ECO:0000313" key="14">
    <source>
        <dbReference type="EMBL" id="GAP03362.1"/>
    </source>
</evidence>
<protein>
    <recommendedName>
        <fullName evidence="13">Fructokinase</fullName>
        <ecNumber evidence="11">2.7.1.4</ecNumber>
    </recommendedName>
</protein>
<dbReference type="STRING" id="220714.SAMN05660469_1071"/>
<comment type="cofactor">
    <cofactor evidence="1">
        <name>Mg(2+)</name>
        <dbReference type="ChEBI" id="CHEBI:18420"/>
    </cofactor>
</comment>
<keyword evidence="8" id="KW-0067">ATP-binding</keyword>
<gene>
    <name evidence="14" type="ORF">FPFC_060830</name>
</gene>
<keyword evidence="4" id="KW-0479">Metal-binding</keyword>
<comment type="catalytic activity">
    <reaction evidence="12">
        <text>D-fructose + ATP = D-fructose 6-phosphate + ADP + H(+)</text>
        <dbReference type="Rhea" id="RHEA:16125"/>
        <dbReference type="ChEBI" id="CHEBI:15378"/>
        <dbReference type="ChEBI" id="CHEBI:30616"/>
        <dbReference type="ChEBI" id="CHEBI:37721"/>
        <dbReference type="ChEBI" id="CHEBI:61527"/>
        <dbReference type="ChEBI" id="CHEBI:456216"/>
        <dbReference type="EC" id="2.7.1.4"/>
    </reaction>
</comment>
<dbReference type="EC" id="2.7.1.4" evidence="11"/>
<dbReference type="OrthoDB" id="9783435at2"/>
<dbReference type="Proteomes" id="UP000061227">
    <property type="component" value="Unassembled WGS sequence"/>
</dbReference>
<dbReference type="InterPro" id="IPR000600">
    <property type="entry name" value="ROK"/>
</dbReference>
<keyword evidence="7" id="KW-0862">Zinc</keyword>
<dbReference type="PROSITE" id="PS01125">
    <property type="entry name" value="ROK"/>
    <property type="match status" value="1"/>
</dbReference>
<dbReference type="AlphaFoldDB" id="A0A3F3GZM4"/>
<evidence type="ECO:0000313" key="15">
    <source>
        <dbReference type="Proteomes" id="UP000061227"/>
    </source>
</evidence>
<keyword evidence="5" id="KW-0547">Nucleotide-binding</keyword>
<evidence type="ECO:0000256" key="8">
    <source>
        <dbReference type="ARBA" id="ARBA00022840"/>
    </source>
</evidence>
<dbReference type="GO" id="GO:0046872">
    <property type="term" value="F:metal ion binding"/>
    <property type="evidence" value="ECO:0007669"/>
    <property type="project" value="UniProtKB-KW"/>
</dbReference>
<dbReference type="FunFam" id="3.30.420.40:FF:000136">
    <property type="entry name" value="Putative fructokinase"/>
    <property type="match status" value="1"/>
</dbReference>
<dbReference type="PANTHER" id="PTHR42742:SF3">
    <property type="entry name" value="FRUCTOKINASE"/>
    <property type="match status" value="1"/>
</dbReference>
<keyword evidence="15" id="KW-1185">Reference proteome</keyword>
<evidence type="ECO:0000256" key="12">
    <source>
        <dbReference type="ARBA" id="ARBA00048451"/>
    </source>
</evidence>
<evidence type="ECO:0000256" key="4">
    <source>
        <dbReference type="ARBA" id="ARBA00022723"/>
    </source>
</evidence>
<evidence type="ECO:0000256" key="6">
    <source>
        <dbReference type="ARBA" id="ARBA00022777"/>
    </source>
</evidence>
<sequence length="292" mass="32145">MALLGAIEGGGTKFVLAVCDEKMNILDRQSIPTEDGQKTVDAVIAYFDQFDDLAAIGIAMFGPIDVNPESKTYGRVLDTPKRGWSGYDFLGRMKAWRDIPYFWTTDVNGSAWAEYKTGAVKENHSLVYLTIGTGVGAGIIHHGEFLIGYGHPEAGHIMIQKHPKDTYKGHCPFHQDHCLEGLASGPAMAERWGKTAKDLPDDHIAWEIEADYLAQAAVDFTMTLRPDKIIFGGGVPHREILLPLVRKAFLDKFRNYLAIPDVEDYIVPVSTGDNAGILGCFYLAQEGLAQAE</sequence>
<dbReference type="GO" id="GO:0008865">
    <property type="term" value="F:fructokinase activity"/>
    <property type="evidence" value="ECO:0007669"/>
    <property type="project" value="UniProtKB-EC"/>
</dbReference>
<evidence type="ECO:0000256" key="9">
    <source>
        <dbReference type="ARBA" id="ARBA00022842"/>
    </source>
</evidence>
<keyword evidence="3" id="KW-0808">Transferase</keyword>
<reference evidence="14 15" key="1">
    <citation type="journal article" date="2015" name="BMC Genomics">
        <title>Comparative genomics of Fructobacillus spp. and Leuconostoc spp. reveals niche-specific evolution of Fructobacillus spp.</title>
        <authorList>
            <person name="Endo A."/>
            <person name="Tanizawa Y."/>
            <person name="Tanaka N."/>
            <person name="Maeno S."/>
            <person name="Kumar H."/>
            <person name="Shiwa Y."/>
            <person name="Okada S."/>
            <person name="Yoshikawa H."/>
            <person name="Dicks L."/>
            <person name="Nakagawa J."/>
            <person name="Arita M."/>
        </authorList>
    </citation>
    <scope>NUCLEOTIDE SEQUENCE [LARGE SCALE GENOMIC DNA]</scope>
    <source>
        <strain evidence="14 15">DSM 15468</strain>
    </source>
</reference>
<name>A0A3F3GZM4_9LACO</name>
<keyword evidence="9" id="KW-0460">Magnesium</keyword>
<dbReference type="CDD" id="cd24067">
    <property type="entry name" value="ASKHA_NBD_ROK_BsFRK-like"/>
    <property type="match status" value="1"/>
</dbReference>
<dbReference type="Gene3D" id="3.30.420.40">
    <property type="match status" value="2"/>
</dbReference>
<dbReference type="EMBL" id="DF968068">
    <property type="protein sequence ID" value="GAP03362.1"/>
    <property type="molecule type" value="Genomic_DNA"/>
</dbReference>
<comment type="similarity">
    <text evidence="2">Belongs to the ROK (NagC/XylR) family.</text>
</comment>
<keyword evidence="10" id="KW-0119">Carbohydrate metabolism</keyword>
<dbReference type="PANTHER" id="PTHR42742">
    <property type="entry name" value="TRANSCRIPTIONAL REPRESSOR MPRA"/>
    <property type="match status" value="1"/>
</dbReference>
<proteinExistence type="inferred from homology"/>
<evidence type="ECO:0000256" key="13">
    <source>
        <dbReference type="ARBA" id="ARBA00074653"/>
    </source>
</evidence>
<evidence type="ECO:0000256" key="1">
    <source>
        <dbReference type="ARBA" id="ARBA00001946"/>
    </source>
</evidence>
<dbReference type="FunFam" id="3.30.420.40:FF:000153">
    <property type="entry name" value="Putative fructokinase"/>
    <property type="match status" value="1"/>
</dbReference>
<keyword evidence="6 14" id="KW-0418">Kinase</keyword>
<evidence type="ECO:0000256" key="3">
    <source>
        <dbReference type="ARBA" id="ARBA00022679"/>
    </source>
</evidence>
<evidence type="ECO:0000256" key="11">
    <source>
        <dbReference type="ARBA" id="ARBA00038887"/>
    </source>
</evidence>
<dbReference type="InterPro" id="IPR051804">
    <property type="entry name" value="Carb_Metab_Reg_Kinase/Isom"/>
</dbReference>
<dbReference type="RefSeq" id="WP_059379051.1">
    <property type="nucleotide sequence ID" value="NZ_DF968068.1"/>
</dbReference>
<evidence type="ECO:0000256" key="2">
    <source>
        <dbReference type="ARBA" id="ARBA00006479"/>
    </source>
</evidence>
<evidence type="ECO:0000256" key="5">
    <source>
        <dbReference type="ARBA" id="ARBA00022741"/>
    </source>
</evidence>
<dbReference type="InterPro" id="IPR043129">
    <property type="entry name" value="ATPase_NBD"/>
</dbReference>
<evidence type="ECO:0000256" key="10">
    <source>
        <dbReference type="ARBA" id="ARBA00023277"/>
    </source>
</evidence>
<organism evidence="14 15">
    <name type="scientific">Fructobacillus pseudoficulneus</name>
    <dbReference type="NCBI Taxonomy" id="220714"/>
    <lineage>
        <taxon>Bacteria</taxon>
        <taxon>Bacillati</taxon>
        <taxon>Bacillota</taxon>
        <taxon>Bacilli</taxon>
        <taxon>Lactobacillales</taxon>
        <taxon>Lactobacillaceae</taxon>
        <taxon>Fructobacillus</taxon>
    </lineage>
</organism>
<dbReference type="Pfam" id="PF00480">
    <property type="entry name" value="ROK"/>
    <property type="match status" value="1"/>
</dbReference>
<evidence type="ECO:0000256" key="7">
    <source>
        <dbReference type="ARBA" id="ARBA00022833"/>
    </source>
</evidence>
<dbReference type="InterPro" id="IPR049874">
    <property type="entry name" value="ROK_cs"/>
</dbReference>
<dbReference type="SUPFAM" id="SSF53067">
    <property type="entry name" value="Actin-like ATPase domain"/>
    <property type="match status" value="1"/>
</dbReference>